<evidence type="ECO:0000256" key="17">
    <source>
        <dbReference type="ARBA" id="ARBA00040690"/>
    </source>
</evidence>
<dbReference type="Proteomes" id="UP000001522">
    <property type="component" value="Chromosome"/>
</dbReference>
<dbReference type="Gene3D" id="3.30.70.100">
    <property type="match status" value="1"/>
</dbReference>
<organism evidence="21 22">
    <name type="scientific">Helicobacter mustelae (strain ATCC 43772 / CCUG 25715 / CIP 103759 / LMG 18044 / NCTC 12198 / R85-136P)</name>
    <name type="common">Campylobacter mustelae</name>
    <dbReference type="NCBI Taxonomy" id="679897"/>
    <lineage>
        <taxon>Bacteria</taxon>
        <taxon>Pseudomonadati</taxon>
        <taxon>Campylobacterota</taxon>
        <taxon>Epsilonproteobacteria</taxon>
        <taxon>Campylobacterales</taxon>
        <taxon>Helicobacteraceae</taxon>
        <taxon>Helicobacter</taxon>
    </lineage>
</organism>
<dbReference type="InterPro" id="IPR023299">
    <property type="entry name" value="ATPase_P-typ_cyto_dom_N"/>
</dbReference>
<dbReference type="GO" id="GO:0016887">
    <property type="term" value="F:ATP hydrolysis activity"/>
    <property type="evidence" value="ECO:0007669"/>
    <property type="project" value="InterPro"/>
</dbReference>
<keyword evidence="4" id="KW-0813">Transport</keyword>
<feature type="transmembrane region" description="Helical" evidence="19">
    <location>
        <begin position="160"/>
        <end position="181"/>
    </location>
</feature>
<dbReference type="PRINTS" id="PR00119">
    <property type="entry name" value="CATATPASE"/>
</dbReference>
<dbReference type="Gene3D" id="2.70.150.10">
    <property type="entry name" value="Calcium-transporting ATPase, cytoplasmic transduction domain A"/>
    <property type="match status" value="1"/>
</dbReference>
<dbReference type="EMBL" id="FN555004">
    <property type="protein sequence ID" value="CBG39484.1"/>
    <property type="molecule type" value="Genomic_DNA"/>
</dbReference>
<dbReference type="InterPro" id="IPR006121">
    <property type="entry name" value="HMA_dom"/>
</dbReference>
<dbReference type="PROSITE" id="PS01229">
    <property type="entry name" value="COF_2"/>
    <property type="match status" value="1"/>
</dbReference>
<dbReference type="SUPFAM" id="SSF56784">
    <property type="entry name" value="HAD-like"/>
    <property type="match status" value="1"/>
</dbReference>
<evidence type="ECO:0000256" key="16">
    <source>
        <dbReference type="ARBA" id="ARBA00038904"/>
    </source>
</evidence>
<dbReference type="GO" id="GO:0012505">
    <property type="term" value="C:endomembrane system"/>
    <property type="evidence" value="ECO:0007669"/>
    <property type="project" value="UniProtKB-SubCell"/>
</dbReference>
<keyword evidence="7 19" id="KW-0812">Transmembrane</keyword>
<evidence type="ECO:0000256" key="11">
    <source>
        <dbReference type="ARBA" id="ARBA00022967"/>
    </source>
</evidence>
<comment type="function">
    <text evidence="15">Probably involved in copper export.</text>
</comment>
<dbReference type="NCBIfam" id="TIGR01494">
    <property type="entry name" value="ATPase_P-type"/>
    <property type="match status" value="1"/>
</dbReference>
<evidence type="ECO:0000313" key="22">
    <source>
        <dbReference type="Proteomes" id="UP000001522"/>
    </source>
</evidence>
<evidence type="ECO:0000256" key="18">
    <source>
        <dbReference type="ARBA" id="ARBA00047424"/>
    </source>
</evidence>
<dbReference type="InterPro" id="IPR023298">
    <property type="entry name" value="ATPase_P-typ_TM_dom_sf"/>
</dbReference>
<protein>
    <recommendedName>
        <fullName evidence="17">Copper-transporting ATPase</fullName>
        <ecNumber evidence="16">7.2.2.9</ecNumber>
    </recommendedName>
</protein>
<evidence type="ECO:0000259" key="20">
    <source>
        <dbReference type="PROSITE" id="PS50846"/>
    </source>
</evidence>
<evidence type="ECO:0000256" key="14">
    <source>
        <dbReference type="ARBA" id="ARBA00023136"/>
    </source>
</evidence>
<evidence type="ECO:0000256" key="1">
    <source>
        <dbReference type="ARBA" id="ARBA00004127"/>
    </source>
</evidence>
<evidence type="ECO:0000256" key="2">
    <source>
        <dbReference type="ARBA" id="ARBA00004236"/>
    </source>
</evidence>
<keyword evidence="14 19" id="KW-0472">Membrane</keyword>
<comment type="similarity">
    <text evidence="3 19">Belongs to the cation transport ATPase (P-type) (TC 3.A.3) family. Type IB subfamily.</text>
</comment>
<comment type="catalytic activity">
    <reaction evidence="18">
        <text>Cu(2+)(in) + ATP + H2O = Cu(2+)(out) + ADP + phosphate + H(+)</text>
        <dbReference type="Rhea" id="RHEA:10376"/>
        <dbReference type="ChEBI" id="CHEBI:15377"/>
        <dbReference type="ChEBI" id="CHEBI:15378"/>
        <dbReference type="ChEBI" id="CHEBI:29036"/>
        <dbReference type="ChEBI" id="CHEBI:30616"/>
        <dbReference type="ChEBI" id="CHEBI:43474"/>
        <dbReference type="ChEBI" id="CHEBI:456216"/>
        <dbReference type="EC" id="7.2.2.9"/>
    </reaction>
</comment>
<dbReference type="InterPro" id="IPR059000">
    <property type="entry name" value="ATPase_P-type_domA"/>
</dbReference>
<sequence>MKEAYFKIKGMSCSSCSSGIERSLGRKSGVQKIEVNLVGESAHVQYDESKITLEAIFSQISKMGYEPSDKEEKKLSWIQKFDELFLTPQSRVILAMILSAMVLTLSMLPLVIPMQEPLFGLHVNVTLQLILTLIVMHLGRHFYIRGFGALLHSTPNMDTLVALGSGVSFLYSLFIYVKIMFDHVEYPLYFESVCVILAFILLGKYLESYAKNKSLEQLNLLFNFYQKTTLRLQEDNSYQEVPVKDVVAGDVLKVLPGGTIPVDSLIIEGGGNVDESMLSGESVPVYKKVDDQVFAGSVMLDQGCILRAQKDSRHSTIAEVLKLVRKAQDSKAPVARLADVVSGYFVPFVLLIGLIFFVFWWVYRGDFAFALEVFVSILVVSCPCALGLATPMAILIASTRGAKNSLLFKNAKALENTHKVQKVLFDKTGTLTEGRLEISEIKSYHKDFSARMLLQIASSLEDRSEHPIAKAILKFAEEKGVQKSEVMDFENTAGMGVAGRLEGVMYKIGKKDFFDASIAEEAHLTSVFVARVIDGKEELLGVLFLEDKIREDARGVIDFLKSQNIGVMMLSGDQEGVVQSVAQKLGITEYFGNLKPHQKYEIIENLKSSGQRVMMVGDGLNDAPALALADISLAMGGGNDLSQERADVVVLNNQIKGVVNAIKLSHQTLRNIKQNLFWAFFYNIIAISIAGGILYHLGFMLNPMVAAFAMSLSSLSVILNAQRLRFFKF</sequence>
<dbReference type="PROSITE" id="PS00154">
    <property type="entry name" value="ATPASE_E1_E2"/>
    <property type="match status" value="1"/>
</dbReference>
<gene>
    <name evidence="21" type="primary">CopA</name>
    <name evidence="21" type="ordered locus">HMU02220</name>
</gene>
<dbReference type="CDD" id="cd02094">
    <property type="entry name" value="P-type_ATPase_Cu-like"/>
    <property type="match status" value="1"/>
</dbReference>
<keyword evidence="6" id="KW-0597">Phosphoprotein</keyword>
<dbReference type="NCBIfam" id="TIGR01512">
    <property type="entry name" value="ATPase-IB2_Cd"/>
    <property type="match status" value="1"/>
</dbReference>
<dbReference type="InterPro" id="IPR017969">
    <property type="entry name" value="Heavy-metal-associated_CS"/>
</dbReference>
<dbReference type="GO" id="GO:0043682">
    <property type="term" value="F:P-type divalent copper transporter activity"/>
    <property type="evidence" value="ECO:0007669"/>
    <property type="project" value="UniProtKB-EC"/>
</dbReference>
<comment type="subcellular location">
    <subcellularLocation>
        <location evidence="2 19">Cell membrane</location>
    </subcellularLocation>
    <subcellularLocation>
        <location evidence="1">Endomembrane system</location>
        <topology evidence="1">Multi-pass membrane protein</topology>
    </subcellularLocation>
</comment>
<keyword evidence="13" id="KW-0406">Ion transport</keyword>
<evidence type="ECO:0000256" key="4">
    <source>
        <dbReference type="ARBA" id="ARBA00022448"/>
    </source>
</evidence>
<evidence type="ECO:0000256" key="10">
    <source>
        <dbReference type="ARBA" id="ARBA00022840"/>
    </source>
</evidence>
<dbReference type="InterPro" id="IPR008250">
    <property type="entry name" value="ATPase_P-typ_transduc_dom_A_sf"/>
</dbReference>
<keyword evidence="12 19" id="KW-1133">Transmembrane helix</keyword>
<dbReference type="Gene3D" id="3.40.50.1000">
    <property type="entry name" value="HAD superfamily/HAD-like"/>
    <property type="match status" value="1"/>
</dbReference>
<dbReference type="SUPFAM" id="SSF81653">
    <property type="entry name" value="Calcium ATPase, transduction domain A"/>
    <property type="match status" value="1"/>
</dbReference>
<dbReference type="InterPro" id="IPR023214">
    <property type="entry name" value="HAD_sf"/>
</dbReference>
<name>D3UG63_HELM1</name>
<dbReference type="PANTHER" id="PTHR43520">
    <property type="entry name" value="ATP7, ISOFORM B"/>
    <property type="match status" value="1"/>
</dbReference>
<evidence type="ECO:0000256" key="8">
    <source>
        <dbReference type="ARBA" id="ARBA00022723"/>
    </source>
</evidence>
<keyword evidence="5 19" id="KW-1003">Cell membrane</keyword>
<dbReference type="InterPro" id="IPR036412">
    <property type="entry name" value="HAD-like_sf"/>
</dbReference>
<dbReference type="SUPFAM" id="SSF55008">
    <property type="entry name" value="HMA, heavy metal-associated domain"/>
    <property type="match status" value="1"/>
</dbReference>
<evidence type="ECO:0000313" key="21">
    <source>
        <dbReference type="EMBL" id="CBG39484.1"/>
    </source>
</evidence>
<accession>D3UG63</accession>
<dbReference type="Pfam" id="PF00702">
    <property type="entry name" value="Hydrolase"/>
    <property type="match status" value="1"/>
</dbReference>
<dbReference type="InterPro" id="IPR027256">
    <property type="entry name" value="P-typ_ATPase_IB"/>
</dbReference>
<feature type="domain" description="HMA" evidence="20">
    <location>
        <begin position="2"/>
        <end position="68"/>
    </location>
</feature>
<dbReference type="InterPro" id="IPR018303">
    <property type="entry name" value="ATPase_P-typ_P_site"/>
</dbReference>
<dbReference type="GO" id="GO:0005524">
    <property type="term" value="F:ATP binding"/>
    <property type="evidence" value="ECO:0007669"/>
    <property type="project" value="UniProtKB-UniRule"/>
</dbReference>
<dbReference type="SFLD" id="SFLDG00002">
    <property type="entry name" value="C1.7:_P-type_atpase_like"/>
    <property type="match status" value="1"/>
</dbReference>
<dbReference type="GO" id="GO:0055070">
    <property type="term" value="P:copper ion homeostasis"/>
    <property type="evidence" value="ECO:0007669"/>
    <property type="project" value="TreeGrafter"/>
</dbReference>
<dbReference type="eggNOG" id="COG2217">
    <property type="taxonomic scope" value="Bacteria"/>
</dbReference>
<dbReference type="InterPro" id="IPR036163">
    <property type="entry name" value="HMA_dom_sf"/>
</dbReference>
<proteinExistence type="inferred from homology"/>
<dbReference type="Gene3D" id="3.40.1110.10">
    <property type="entry name" value="Calcium-transporting ATPase, cytoplasmic domain N"/>
    <property type="match status" value="1"/>
</dbReference>
<evidence type="ECO:0000256" key="13">
    <source>
        <dbReference type="ARBA" id="ARBA00023065"/>
    </source>
</evidence>
<dbReference type="PROSITE" id="PS50846">
    <property type="entry name" value="HMA_2"/>
    <property type="match status" value="1"/>
</dbReference>
<dbReference type="PROSITE" id="PS01047">
    <property type="entry name" value="HMA_1"/>
    <property type="match status" value="1"/>
</dbReference>
<feature type="transmembrane region" description="Helical" evidence="19">
    <location>
        <begin position="92"/>
        <end position="112"/>
    </location>
</feature>
<dbReference type="Pfam" id="PF00403">
    <property type="entry name" value="HMA"/>
    <property type="match status" value="1"/>
</dbReference>
<dbReference type="SUPFAM" id="SSF81665">
    <property type="entry name" value="Calcium ATPase, transmembrane domain M"/>
    <property type="match status" value="1"/>
</dbReference>
<evidence type="ECO:0000256" key="9">
    <source>
        <dbReference type="ARBA" id="ARBA00022741"/>
    </source>
</evidence>
<feature type="transmembrane region" description="Helical" evidence="19">
    <location>
        <begin position="369"/>
        <end position="397"/>
    </location>
</feature>
<keyword evidence="10 19" id="KW-0067">ATP-binding</keyword>
<dbReference type="InterPro" id="IPR044492">
    <property type="entry name" value="P_typ_ATPase_HD_dom"/>
</dbReference>
<feature type="transmembrane region" description="Helical" evidence="19">
    <location>
        <begin position="187"/>
        <end position="206"/>
    </location>
</feature>
<keyword evidence="9 19" id="KW-0547">Nucleotide-binding</keyword>
<evidence type="ECO:0000256" key="3">
    <source>
        <dbReference type="ARBA" id="ARBA00006024"/>
    </source>
</evidence>
<dbReference type="InterPro" id="IPR001757">
    <property type="entry name" value="P_typ_ATPase"/>
</dbReference>
<dbReference type="PANTHER" id="PTHR43520:SF8">
    <property type="entry name" value="P-TYPE CU(+) TRANSPORTER"/>
    <property type="match status" value="1"/>
</dbReference>
<dbReference type="RefSeq" id="WP_013022579.1">
    <property type="nucleotide sequence ID" value="NC_013949.1"/>
</dbReference>
<dbReference type="FunFam" id="3.30.70.100:FF:000001">
    <property type="entry name" value="ATPase copper transporting beta"/>
    <property type="match status" value="1"/>
</dbReference>
<evidence type="ECO:0000256" key="15">
    <source>
        <dbReference type="ARBA" id="ARBA00037143"/>
    </source>
</evidence>
<evidence type="ECO:0000256" key="12">
    <source>
        <dbReference type="ARBA" id="ARBA00022989"/>
    </source>
</evidence>
<dbReference type="NCBIfam" id="TIGR01511">
    <property type="entry name" value="ATPase-IB1_Cu"/>
    <property type="match status" value="1"/>
</dbReference>
<dbReference type="KEGG" id="hms:HMU02220"/>
<feature type="transmembrane region" description="Helical" evidence="19">
    <location>
        <begin position="341"/>
        <end position="363"/>
    </location>
</feature>
<evidence type="ECO:0000256" key="6">
    <source>
        <dbReference type="ARBA" id="ARBA00022553"/>
    </source>
</evidence>
<feature type="transmembrane region" description="Helical" evidence="19">
    <location>
        <begin position="118"/>
        <end position="139"/>
    </location>
</feature>
<evidence type="ECO:0000256" key="7">
    <source>
        <dbReference type="ARBA" id="ARBA00022692"/>
    </source>
</evidence>
<dbReference type="NCBIfam" id="TIGR01525">
    <property type="entry name" value="ATPase-IB_hvy"/>
    <property type="match status" value="1"/>
</dbReference>
<dbReference type="PRINTS" id="PR00943">
    <property type="entry name" value="CUATPASE"/>
</dbReference>
<evidence type="ECO:0000256" key="19">
    <source>
        <dbReference type="RuleBase" id="RU362081"/>
    </source>
</evidence>
<feature type="transmembrane region" description="Helical" evidence="19">
    <location>
        <begin position="703"/>
        <end position="721"/>
    </location>
</feature>
<dbReference type="SFLD" id="SFLDS00003">
    <property type="entry name" value="Haloacid_Dehalogenase"/>
    <property type="match status" value="1"/>
</dbReference>
<reference evidence="21 22" key="1">
    <citation type="journal article" date="2010" name="BMC Genomics">
        <title>Comparative genomics and proteomics of Helicobacter mustelae, an ulcerogenic and carcinogenic gastric pathogen.</title>
        <authorList>
            <person name="O'Toole P.W."/>
            <person name="Snelling W.J."/>
            <person name="Canchaya C."/>
            <person name="Forde B.M."/>
            <person name="Hardie K.R."/>
            <person name="Josenhans C."/>
            <person name="Graham R.L.J."/>
            <person name="McMullan G."/>
            <person name="Parkhill J."/>
            <person name="Belda E."/>
            <person name="Bentley S.D."/>
        </authorList>
    </citation>
    <scope>NUCLEOTIDE SEQUENCE [LARGE SCALE GENOMIC DNA]</scope>
    <source>
        <strain evidence="22">ATCC 43772 / LMG 18044 / NCTC 12198 / 12198</strain>
    </source>
</reference>
<dbReference type="HOGENOM" id="CLU_001771_11_2_7"/>
<dbReference type="GO" id="GO:0005507">
    <property type="term" value="F:copper ion binding"/>
    <property type="evidence" value="ECO:0007669"/>
    <property type="project" value="TreeGrafter"/>
</dbReference>
<keyword evidence="11" id="KW-1278">Translocase</keyword>
<dbReference type="STRING" id="679897.HMU02220"/>
<dbReference type="SFLD" id="SFLDF00027">
    <property type="entry name" value="p-type_atpase"/>
    <property type="match status" value="1"/>
</dbReference>
<dbReference type="Pfam" id="PF00122">
    <property type="entry name" value="E1-E2_ATPase"/>
    <property type="match status" value="1"/>
</dbReference>
<feature type="transmembrane region" description="Helical" evidence="19">
    <location>
        <begin position="676"/>
        <end position="697"/>
    </location>
</feature>
<keyword evidence="22" id="KW-1185">Reference proteome</keyword>
<dbReference type="GO" id="GO:0005886">
    <property type="term" value="C:plasma membrane"/>
    <property type="evidence" value="ECO:0007669"/>
    <property type="project" value="UniProtKB-SubCell"/>
</dbReference>
<dbReference type="CDD" id="cd00371">
    <property type="entry name" value="HMA"/>
    <property type="match status" value="1"/>
</dbReference>
<dbReference type="AlphaFoldDB" id="D3UG63"/>
<evidence type="ECO:0000256" key="5">
    <source>
        <dbReference type="ARBA" id="ARBA00022475"/>
    </source>
</evidence>
<keyword evidence="8 19" id="KW-0479">Metal-binding</keyword>
<dbReference type="EC" id="7.2.2.9" evidence="16"/>